<comment type="caution">
    <text evidence="2">The sequence shown here is derived from an EMBL/GenBank/DDBJ whole genome shotgun (WGS) entry which is preliminary data.</text>
</comment>
<sequence length="101" mass="11363">MIDASKMNDGERKNGIRIFLFGNASDPVHVPAQYLPAHQGKIDRDCRVPACQGLRGDSPLLGQRDPARKAGDKRDHQARMRMKQASAIPERREDHDDIPIH</sequence>
<evidence type="ECO:0000256" key="1">
    <source>
        <dbReference type="SAM" id="MobiDB-lite"/>
    </source>
</evidence>
<evidence type="ECO:0000313" key="3">
    <source>
        <dbReference type="Proteomes" id="UP001595665"/>
    </source>
</evidence>
<feature type="compositionally biased region" description="Basic and acidic residues" evidence="1">
    <location>
        <begin position="65"/>
        <end position="78"/>
    </location>
</feature>
<dbReference type="EMBL" id="JBHRVV010000001">
    <property type="protein sequence ID" value="MFC3461160.1"/>
    <property type="molecule type" value="Genomic_DNA"/>
</dbReference>
<gene>
    <name evidence="2" type="ORF">ACFOPH_23410</name>
</gene>
<feature type="region of interest" description="Disordered" evidence="1">
    <location>
        <begin position="53"/>
        <end position="101"/>
    </location>
</feature>
<dbReference type="Proteomes" id="UP001595665">
    <property type="component" value="Unassembled WGS sequence"/>
</dbReference>
<proteinExistence type="predicted"/>
<accession>A0ABV7PR82</accession>
<reference evidence="3" key="1">
    <citation type="journal article" date="2019" name="Int. J. Syst. Evol. Microbiol.">
        <title>The Global Catalogue of Microorganisms (GCM) 10K type strain sequencing project: providing services to taxonomists for standard genome sequencing and annotation.</title>
        <authorList>
            <consortium name="The Broad Institute Genomics Platform"/>
            <consortium name="The Broad Institute Genome Sequencing Center for Infectious Disease"/>
            <person name="Wu L."/>
            <person name="Ma J."/>
        </authorList>
    </citation>
    <scope>NUCLEOTIDE SEQUENCE [LARGE SCALE GENOMIC DNA]</scope>
    <source>
        <strain evidence="3">CCM 7480</strain>
    </source>
</reference>
<organism evidence="2 3">
    <name type="scientific">Massilia haematophila</name>
    <dbReference type="NCBI Taxonomy" id="457923"/>
    <lineage>
        <taxon>Bacteria</taxon>
        <taxon>Pseudomonadati</taxon>
        <taxon>Pseudomonadota</taxon>
        <taxon>Betaproteobacteria</taxon>
        <taxon>Burkholderiales</taxon>
        <taxon>Oxalobacteraceae</taxon>
        <taxon>Telluria group</taxon>
        <taxon>Massilia</taxon>
    </lineage>
</organism>
<evidence type="ECO:0000313" key="2">
    <source>
        <dbReference type="EMBL" id="MFC3461160.1"/>
    </source>
</evidence>
<name>A0ABV7PR82_9BURK</name>
<protein>
    <submittedName>
        <fullName evidence="2">Uncharacterized protein</fullName>
    </submittedName>
</protein>
<feature type="compositionally biased region" description="Basic and acidic residues" evidence="1">
    <location>
        <begin position="89"/>
        <end position="101"/>
    </location>
</feature>
<keyword evidence="3" id="KW-1185">Reference proteome</keyword>
<dbReference type="RefSeq" id="WP_379737501.1">
    <property type="nucleotide sequence ID" value="NZ_JBHRVV010000001.1"/>
</dbReference>